<gene>
    <name evidence="3" type="ORF">ACFQO0_00225</name>
</gene>
<feature type="chain" id="PRO_5046439714" evidence="2">
    <location>
        <begin position="23"/>
        <end position="167"/>
    </location>
</feature>
<proteinExistence type="predicted"/>
<dbReference type="RefSeq" id="WP_382231919.1">
    <property type="nucleotide sequence ID" value="NZ_JBHTCC010000001.1"/>
</dbReference>
<keyword evidence="4" id="KW-1185">Reference proteome</keyword>
<name>A0ABW2J104_9BURK</name>
<evidence type="ECO:0000256" key="1">
    <source>
        <dbReference type="SAM" id="MobiDB-lite"/>
    </source>
</evidence>
<evidence type="ECO:0000313" key="3">
    <source>
        <dbReference type="EMBL" id="MFC7296862.1"/>
    </source>
</evidence>
<organism evidence="3 4">
    <name type="scientific">Herminiimonas aquatilis</name>
    <dbReference type="NCBI Taxonomy" id="345342"/>
    <lineage>
        <taxon>Bacteria</taxon>
        <taxon>Pseudomonadati</taxon>
        <taxon>Pseudomonadota</taxon>
        <taxon>Betaproteobacteria</taxon>
        <taxon>Burkholderiales</taxon>
        <taxon>Oxalobacteraceae</taxon>
        <taxon>Herminiimonas</taxon>
    </lineage>
</organism>
<evidence type="ECO:0000256" key="2">
    <source>
        <dbReference type="SAM" id="SignalP"/>
    </source>
</evidence>
<protein>
    <submittedName>
        <fullName evidence="3">Uncharacterized protein</fullName>
    </submittedName>
</protein>
<feature type="signal peptide" evidence="2">
    <location>
        <begin position="1"/>
        <end position="22"/>
    </location>
</feature>
<reference evidence="4" key="1">
    <citation type="journal article" date="2019" name="Int. J. Syst. Evol. Microbiol.">
        <title>The Global Catalogue of Microorganisms (GCM) 10K type strain sequencing project: providing services to taxonomists for standard genome sequencing and annotation.</title>
        <authorList>
            <consortium name="The Broad Institute Genomics Platform"/>
            <consortium name="The Broad Institute Genome Sequencing Center for Infectious Disease"/>
            <person name="Wu L."/>
            <person name="Ma J."/>
        </authorList>
    </citation>
    <scope>NUCLEOTIDE SEQUENCE [LARGE SCALE GENOMIC DNA]</scope>
    <source>
        <strain evidence="4">CCUG 36956</strain>
    </source>
</reference>
<accession>A0ABW2J104</accession>
<dbReference type="EMBL" id="JBHTCC010000001">
    <property type="protein sequence ID" value="MFC7296862.1"/>
    <property type="molecule type" value="Genomic_DNA"/>
</dbReference>
<evidence type="ECO:0000313" key="4">
    <source>
        <dbReference type="Proteomes" id="UP001596379"/>
    </source>
</evidence>
<sequence>MKKLLYVMLLAGMSSMVNPAFAQSTTTAPKKEAVKKPVKKSSKKTVEEKAAPAAAAASEDEDEDLGEANIEGSTVTHFNCELGNKITTYYNASDDKHMAIRWKDKLQRLRRVGTSTGANRFENRKAGLVWINIPTKAMLLDSKKGQQLANECRDPDQAKAFAAKIKS</sequence>
<keyword evidence="2" id="KW-0732">Signal</keyword>
<feature type="region of interest" description="Disordered" evidence="1">
    <location>
        <begin position="24"/>
        <end position="65"/>
    </location>
</feature>
<comment type="caution">
    <text evidence="3">The sequence shown here is derived from an EMBL/GenBank/DDBJ whole genome shotgun (WGS) entry which is preliminary data.</text>
</comment>
<dbReference type="Proteomes" id="UP001596379">
    <property type="component" value="Unassembled WGS sequence"/>
</dbReference>